<proteinExistence type="predicted"/>
<gene>
    <name evidence="2" type="ORF">NLU13_8683</name>
</gene>
<feature type="compositionally biased region" description="Basic residues" evidence="1">
    <location>
        <begin position="44"/>
        <end position="54"/>
    </location>
</feature>
<name>A0AA39GEI9_SARSR</name>
<feature type="compositionally biased region" description="Basic and acidic residues" evidence="1">
    <location>
        <begin position="186"/>
        <end position="207"/>
    </location>
</feature>
<keyword evidence="3" id="KW-1185">Reference proteome</keyword>
<feature type="region of interest" description="Disordered" evidence="1">
    <location>
        <begin position="252"/>
        <end position="321"/>
    </location>
</feature>
<feature type="compositionally biased region" description="Acidic residues" evidence="1">
    <location>
        <begin position="162"/>
        <end position="176"/>
    </location>
</feature>
<dbReference type="Proteomes" id="UP001175261">
    <property type="component" value="Unassembled WGS sequence"/>
</dbReference>
<dbReference type="EMBL" id="JAPDFR010000008">
    <property type="protein sequence ID" value="KAK0384597.1"/>
    <property type="molecule type" value="Genomic_DNA"/>
</dbReference>
<evidence type="ECO:0000256" key="1">
    <source>
        <dbReference type="SAM" id="MobiDB-lite"/>
    </source>
</evidence>
<comment type="caution">
    <text evidence="2">The sequence shown here is derived from an EMBL/GenBank/DDBJ whole genome shotgun (WGS) entry which is preliminary data.</text>
</comment>
<feature type="compositionally biased region" description="Acidic residues" evidence="1">
    <location>
        <begin position="139"/>
        <end position="149"/>
    </location>
</feature>
<accession>A0AA39GEI9</accession>
<evidence type="ECO:0000313" key="2">
    <source>
        <dbReference type="EMBL" id="KAK0384597.1"/>
    </source>
</evidence>
<reference evidence="2" key="1">
    <citation type="submission" date="2022-10" db="EMBL/GenBank/DDBJ databases">
        <title>Determination and structural analysis of whole genome sequence of Sarocladium strictum F4-1.</title>
        <authorList>
            <person name="Hu L."/>
            <person name="Jiang Y."/>
        </authorList>
    </citation>
    <scope>NUCLEOTIDE SEQUENCE</scope>
    <source>
        <strain evidence="2">F4-1</strain>
    </source>
</reference>
<evidence type="ECO:0000313" key="3">
    <source>
        <dbReference type="Proteomes" id="UP001175261"/>
    </source>
</evidence>
<sequence length="347" mass="37968">MARNRHLRPRPSTPDLKLALREAPLTAAADPASPPETPTTSPHATRKSSQKPRHQPPPFHDFLLPGLDDSHIRPLGHGHLFSYQPRLGPEGLSPRSASSSSDADDESGSVGSSLHAEANGRSSPEQSEADEQQCRLPDSESESSSDEEGSTCAAATHVETELIVEEIDPMDSDYEGLDTLFPNDIDSERSRSQTRPELDGQVLDHLRKLNCSNEASDDDARSSSSSSSSSLSRDSAEIAFYARQAELKRIRRVSMSSSLGKRTHSEMSGDSDGDSTANDASDFPSSARRMRKRLHRTSLLFQDPPAPRIDELDEPDSSEDERRFAAGLALAHELPYFDIEIVEIESV</sequence>
<feature type="compositionally biased region" description="Low complexity" evidence="1">
    <location>
        <begin position="222"/>
        <end position="233"/>
    </location>
</feature>
<protein>
    <submittedName>
        <fullName evidence="2">Uncharacterized protein</fullName>
    </submittedName>
</protein>
<organism evidence="2 3">
    <name type="scientific">Sarocladium strictum</name>
    <name type="common">Black bundle disease fungus</name>
    <name type="synonym">Acremonium strictum</name>
    <dbReference type="NCBI Taxonomy" id="5046"/>
    <lineage>
        <taxon>Eukaryota</taxon>
        <taxon>Fungi</taxon>
        <taxon>Dikarya</taxon>
        <taxon>Ascomycota</taxon>
        <taxon>Pezizomycotina</taxon>
        <taxon>Sordariomycetes</taxon>
        <taxon>Hypocreomycetidae</taxon>
        <taxon>Hypocreales</taxon>
        <taxon>Sarocladiaceae</taxon>
        <taxon>Sarocladium</taxon>
    </lineage>
</organism>
<feature type="region of interest" description="Disordered" evidence="1">
    <location>
        <begin position="1"/>
        <end position="235"/>
    </location>
</feature>
<dbReference type="AlphaFoldDB" id="A0AA39GEI9"/>